<organism evidence="1 2">
    <name type="scientific">Panagrellus redivivus</name>
    <name type="common">Microworm</name>
    <dbReference type="NCBI Taxonomy" id="6233"/>
    <lineage>
        <taxon>Eukaryota</taxon>
        <taxon>Metazoa</taxon>
        <taxon>Ecdysozoa</taxon>
        <taxon>Nematoda</taxon>
        <taxon>Chromadorea</taxon>
        <taxon>Rhabditida</taxon>
        <taxon>Tylenchina</taxon>
        <taxon>Panagrolaimomorpha</taxon>
        <taxon>Panagrolaimoidea</taxon>
        <taxon>Panagrolaimidae</taxon>
        <taxon>Panagrellus</taxon>
    </lineage>
</organism>
<proteinExistence type="predicted"/>
<dbReference type="AlphaFoldDB" id="A0A7E4W673"/>
<dbReference type="Proteomes" id="UP000492821">
    <property type="component" value="Unassembled WGS sequence"/>
</dbReference>
<reference evidence="1" key="1">
    <citation type="journal article" date="2013" name="Genetics">
        <title>The draft genome and transcriptome of Panagrellus redivivus are shaped by the harsh demands of a free-living lifestyle.</title>
        <authorList>
            <person name="Srinivasan J."/>
            <person name="Dillman A.R."/>
            <person name="Macchietto M.G."/>
            <person name="Heikkinen L."/>
            <person name="Lakso M."/>
            <person name="Fracchia K.M."/>
            <person name="Antoshechkin I."/>
            <person name="Mortazavi A."/>
            <person name="Wong G."/>
            <person name="Sternberg P.W."/>
        </authorList>
    </citation>
    <scope>NUCLEOTIDE SEQUENCE [LARGE SCALE GENOMIC DNA]</scope>
    <source>
        <strain evidence="1">MT8872</strain>
    </source>
</reference>
<evidence type="ECO:0000313" key="2">
    <source>
        <dbReference type="WBParaSite" id="Pan_g7066.t1"/>
    </source>
</evidence>
<reference evidence="2" key="2">
    <citation type="submission" date="2020-10" db="UniProtKB">
        <authorList>
            <consortium name="WormBaseParasite"/>
        </authorList>
    </citation>
    <scope>IDENTIFICATION</scope>
</reference>
<name>A0A7E4W673_PANRE</name>
<sequence>MCAAGSHGRREPMYSLAPAKMHSIQYVKYLLNLFTEVVAVHVESTSFEKHCSVALHSSVYATQRCPLQSVGPDSVSAPVTRSSN</sequence>
<accession>A0A7E4W673</accession>
<keyword evidence="1" id="KW-1185">Reference proteome</keyword>
<protein>
    <submittedName>
        <fullName evidence="2">Uncharacterized protein</fullName>
    </submittedName>
</protein>
<evidence type="ECO:0000313" key="1">
    <source>
        <dbReference type="Proteomes" id="UP000492821"/>
    </source>
</evidence>
<dbReference type="WBParaSite" id="Pan_g7066.t1">
    <property type="protein sequence ID" value="Pan_g7066.t1"/>
    <property type="gene ID" value="Pan_g7066"/>
</dbReference>